<evidence type="ECO:0000256" key="2">
    <source>
        <dbReference type="ARBA" id="ARBA00022448"/>
    </source>
</evidence>
<evidence type="ECO:0000256" key="7">
    <source>
        <dbReference type="ARBA" id="ARBA00023065"/>
    </source>
</evidence>
<keyword evidence="10 11" id="KW-0998">Cell outer membrane</keyword>
<dbReference type="InterPro" id="IPR039426">
    <property type="entry name" value="TonB-dep_rcpt-like"/>
</dbReference>
<evidence type="ECO:0000256" key="3">
    <source>
        <dbReference type="ARBA" id="ARBA00022452"/>
    </source>
</evidence>
<comment type="subcellular location">
    <subcellularLocation>
        <location evidence="1 11">Cell outer membrane</location>
        <topology evidence="1 11">Multi-pass membrane protein</topology>
    </subcellularLocation>
</comment>
<comment type="similarity">
    <text evidence="11 12">Belongs to the TonB-dependent receptor family.</text>
</comment>
<comment type="caution">
    <text evidence="16">The sequence shown here is derived from an EMBL/GenBank/DDBJ whole genome shotgun (WGS) entry which is preliminary data.</text>
</comment>
<keyword evidence="2 11" id="KW-0813">Transport</keyword>
<feature type="domain" description="TonB-dependent receptor plug" evidence="15">
    <location>
        <begin position="52"/>
        <end position="162"/>
    </location>
</feature>
<keyword evidence="4" id="KW-0410">Iron transport</keyword>
<keyword evidence="7" id="KW-0406">Ion transport</keyword>
<dbReference type="PROSITE" id="PS52016">
    <property type="entry name" value="TONB_DEPENDENT_REC_3"/>
    <property type="match status" value="1"/>
</dbReference>
<evidence type="ECO:0000256" key="10">
    <source>
        <dbReference type="ARBA" id="ARBA00023237"/>
    </source>
</evidence>
<evidence type="ECO:0000256" key="5">
    <source>
        <dbReference type="ARBA" id="ARBA00022692"/>
    </source>
</evidence>
<evidence type="ECO:0000259" key="14">
    <source>
        <dbReference type="Pfam" id="PF00593"/>
    </source>
</evidence>
<keyword evidence="3 11" id="KW-1134">Transmembrane beta strand</keyword>
<keyword evidence="6" id="KW-0408">Iron</keyword>
<dbReference type="SUPFAM" id="SSF56935">
    <property type="entry name" value="Porins"/>
    <property type="match status" value="1"/>
</dbReference>
<dbReference type="Gene3D" id="2.40.170.20">
    <property type="entry name" value="TonB-dependent receptor, beta-barrel domain"/>
    <property type="match status" value="1"/>
</dbReference>
<dbReference type="InterPro" id="IPR036942">
    <property type="entry name" value="Beta-barrel_TonB_sf"/>
</dbReference>
<evidence type="ECO:0000313" key="17">
    <source>
        <dbReference type="Proteomes" id="UP001595897"/>
    </source>
</evidence>
<evidence type="ECO:0000256" key="1">
    <source>
        <dbReference type="ARBA" id="ARBA00004571"/>
    </source>
</evidence>
<evidence type="ECO:0000256" key="13">
    <source>
        <dbReference type="SAM" id="SignalP"/>
    </source>
</evidence>
<dbReference type="EMBL" id="JBHSGU010000002">
    <property type="protein sequence ID" value="MFC4700504.1"/>
    <property type="molecule type" value="Genomic_DNA"/>
</dbReference>
<name>A0ABV9LWH8_9ALTE</name>
<keyword evidence="8 12" id="KW-0798">TonB box</keyword>
<feature type="domain" description="TonB-dependent receptor-like beta-barrel" evidence="14">
    <location>
        <begin position="279"/>
        <end position="759"/>
    </location>
</feature>
<evidence type="ECO:0000256" key="9">
    <source>
        <dbReference type="ARBA" id="ARBA00023136"/>
    </source>
</evidence>
<sequence length="797" mass="86768">MNHTHRSFFKKSLVSLALTSVLCAPALAQTNNDDAEVEKIVVTATKRSLSIDEVPFSINAQTQKDMERSGANSLEDIARNVASVSIQNLGPGQSQVSMRGVSAGQIVRDQPGVKEQVGVYLDESVISLSLFTPDLDLFDLSRVETLRGPQGTLFGSGSIGGTLRYITNQPELDTFEGKVEANINSKTDGGVGNHVKAMVNVPLVDDTLAMRGVFYRTEYAGFIDALGENGAFQEDVNDGFRLGGRVALKYTPTENLTITPRVILQDISVNGANRQEVFNVFANPYTTNRPPITLIEQQQYLLLEEGFEDETLIADVTAEYETNIADFTFVYSYTDRDILMSRDASALTGSVSIDLGYPISAVKLPSNLLDRTEVEQDTFELRAASNSDSDLQWIVGAFMSDTERTYTQRLPTPGYDAATDATLGAGTSAAVSNGFGPDSPYNANLPYDLEQTAVFGELDYSFTDRLSVLFGTRWYDYDETRRFTTGGLFSNGDDQTDSTASDGFTSRVIAKYDLNETVNLNAQVAQGFRLGGVNDPLNEGLCNAQDLQVFGGFQDYEDETLTNYEVGMKSSGRGWSANVSAFYTDIEDLQVTLDAGSCSSRISFNVPEASTRGIEFELTRQATKNLFISVAGSFLNAEFGSTVFDSNGNVLGGVADGNRLASVPEASFAISSTYEFDSPLFGSSSTYLQGSYQFVGDRITQPSDQVAGAGNFQSGLPFGGATGSEVTQLDLVLDEYSTLNLSAGLVYDEYELLLYVNNLFDENALLSFDRERGGRARLGYRVGEPRTVGLTFRMFFE</sequence>
<keyword evidence="13" id="KW-0732">Signal</keyword>
<evidence type="ECO:0000259" key="15">
    <source>
        <dbReference type="Pfam" id="PF07715"/>
    </source>
</evidence>
<dbReference type="Pfam" id="PF07715">
    <property type="entry name" value="Plug"/>
    <property type="match status" value="1"/>
</dbReference>
<dbReference type="Pfam" id="PF00593">
    <property type="entry name" value="TonB_dep_Rec_b-barrel"/>
    <property type="match status" value="1"/>
</dbReference>
<evidence type="ECO:0000256" key="4">
    <source>
        <dbReference type="ARBA" id="ARBA00022496"/>
    </source>
</evidence>
<keyword evidence="5 11" id="KW-0812">Transmembrane</keyword>
<evidence type="ECO:0000313" key="16">
    <source>
        <dbReference type="EMBL" id="MFC4700504.1"/>
    </source>
</evidence>
<protein>
    <submittedName>
        <fullName evidence="16">TonB-dependent receptor</fullName>
    </submittedName>
</protein>
<organism evidence="16 17">
    <name type="scientific">Glaciecola siphonariae</name>
    <dbReference type="NCBI Taxonomy" id="521012"/>
    <lineage>
        <taxon>Bacteria</taxon>
        <taxon>Pseudomonadati</taxon>
        <taxon>Pseudomonadota</taxon>
        <taxon>Gammaproteobacteria</taxon>
        <taxon>Alteromonadales</taxon>
        <taxon>Alteromonadaceae</taxon>
        <taxon>Glaciecola</taxon>
    </lineage>
</organism>
<evidence type="ECO:0000256" key="8">
    <source>
        <dbReference type="ARBA" id="ARBA00023077"/>
    </source>
</evidence>
<evidence type="ECO:0000256" key="11">
    <source>
        <dbReference type="PROSITE-ProRule" id="PRU01360"/>
    </source>
</evidence>
<reference evidence="17" key="1">
    <citation type="journal article" date="2019" name="Int. J. Syst. Evol. Microbiol.">
        <title>The Global Catalogue of Microorganisms (GCM) 10K type strain sequencing project: providing services to taxonomists for standard genome sequencing and annotation.</title>
        <authorList>
            <consortium name="The Broad Institute Genomics Platform"/>
            <consortium name="The Broad Institute Genome Sequencing Center for Infectious Disease"/>
            <person name="Wu L."/>
            <person name="Ma J."/>
        </authorList>
    </citation>
    <scope>NUCLEOTIDE SEQUENCE [LARGE SCALE GENOMIC DNA]</scope>
    <source>
        <strain evidence="17">KACC 12507</strain>
    </source>
</reference>
<dbReference type="RefSeq" id="WP_382407964.1">
    <property type="nucleotide sequence ID" value="NZ_JBHSGU010000002.1"/>
</dbReference>
<feature type="signal peptide" evidence="13">
    <location>
        <begin position="1"/>
        <end position="28"/>
    </location>
</feature>
<feature type="chain" id="PRO_5045259568" evidence="13">
    <location>
        <begin position="29"/>
        <end position="797"/>
    </location>
</feature>
<proteinExistence type="inferred from homology"/>
<evidence type="ECO:0000256" key="12">
    <source>
        <dbReference type="RuleBase" id="RU003357"/>
    </source>
</evidence>
<keyword evidence="17" id="KW-1185">Reference proteome</keyword>
<keyword evidence="16" id="KW-0675">Receptor</keyword>
<dbReference type="InterPro" id="IPR000531">
    <property type="entry name" value="Beta-barrel_TonB"/>
</dbReference>
<accession>A0ABV9LWH8</accession>
<dbReference type="PANTHER" id="PTHR32552:SF81">
    <property type="entry name" value="TONB-DEPENDENT OUTER MEMBRANE RECEPTOR"/>
    <property type="match status" value="1"/>
</dbReference>
<gene>
    <name evidence="16" type="ORF">ACFO4O_10065</name>
</gene>
<dbReference type="InterPro" id="IPR012910">
    <property type="entry name" value="Plug_dom"/>
</dbReference>
<dbReference type="Proteomes" id="UP001595897">
    <property type="component" value="Unassembled WGS sequence"/>
</dbReference>
<evidence type="ECO:0000256" key="6">
    <source>
        <dbReference type="ARBA" id="ARBA00023004"/>
    </source>
</evidence>
<dbReference type="PANTHER" id="PTHR32552">
    <property type="entry name" value="FERRICHROME IRON RECEPTOR-RELATED"/>
    <property type="match status" value="1"/>
</dbReference>
<keyword evidence="9 11" id="KW-0472">Membrane</keyword>